<dbReference type="Pfam" id="PF13589">
    <property type="entry name" value="HATPase_c_3"/>
    <property type="match status" value="1"/>
</dbReference>
<dbReference type="PROSITE" id="PS00058">
    <property type="entry name" value="DNA_MISMATCH_REPAIR_1"/>
    <property type="match status" value="1"/>
</dbReference>
<feature type="region of interest" description="Disordered" evidence="4">
    <location>
        <begin position="645"/>
        <end position="695"/>
    </location>
</feature>
<dbReference type="SUPFAM" id="SSF55874">
    <property type="entry name" value="ATPase domain of HSP90 chaperone/DNA topoisomerase II/histidine kinase"/>
    <property type="match status" value="1"/>
</dbReference>
<dbReference type="GO" id="GO:0016887">
    <property type="term" value="F:ATP hydrolysis activity"/>
    <property type="evidence" value="ECO:0007669"/>
    <property type="project" value="InterPro"/>
</dbReference>
<dbReference type="InterPro" id="IPR014762">
    <property type="entry name" value="DNA_mismatch_repair_CS"/>
</dbReference>
<dbReference type="GO" id="GO:0032389">
    <property type="term" value="C:MutLalpha complex"/>
    <property type="evidence" value="ECO:0007669"/>
    <property type="project" value="TreeGrafter"/>
</dbReference>
<accession>A0A4V3XEZ0</accession>
<reference evidence="6 7" key="1">
    <citation type="submission" date="2019-02" db="EMBL/GenBank/DDBJ databases">
        <title>Genome sequencing of the rare red list fungi Bondarzewia mesenterica.</title>
        <authorList>
            <person name="Buettner E."/>
            <person name="Kellner H."/>
        </authorList>
    </citation>
    <scope>NUCLEOTIDE SEQUENCE [LARGE SCALE GENOMIC DNA]</scope>
    <source>
        <strain evidence="6 7">DSM 108281</strain>
    </source>
</reference>
<dbReference type="InterPro" id="IPR014790">
    <property type="entry name" value="MutL_C"/>
</dbReference>
<dbReference type="Proteomes" id="UP000310158">
    <property type="component" value="Unassembled WGS sequence"/>
</dbReference>
<dbReference type="SUPFAM" id="SSF118116">
    <property type="entry name" value="DNA mismatch repair protein MutL"/>
    <property type="match status" value="1"/>
</dbReference>
<name>A0A4V3XEZ0_9AGAM</name>
<dbReference type="GO" id="GO:0005524">
    <property type="term" value="F:ATP binding"/>
    <property type="evidence" value="ECO:0007669"/>
    <property type="project" value="InterPro"/>
</dbReference>
<dbReference type="InterPro" id="IPR001810">
    <property type="entry name" value="F-box_dom"/>
</dbReference>
<dbReference type="Gene3D" id="3.30.1540.20">
    <property type="entry name" value="MutL, C-terminal domain, dimerisation subdomain"/>
    <property type="match status" value="1"/>
</dbReference>
<dbReference type="PROSITE" id="PS50181">
    <property type="entry name" value="FBOX"/>
    <property type="match status" value="1"/>
</dbReference>
<evidence type="ECO:0000256" key="4">
    <source>
        <dbReference type="SAM" id="MobiDB-lite"/>
    </source>
</evidence>
<dbReference type="Gene3D" id="3.30.565.10">
    <property type="entry name" value="Histidine kinase-like ATPase, C-terminal domain"/>
    <property type="match status" value="1"/>
</dbReference>
<dbReference type="InterPro" id="IPR038973">
    <property type="entry name" value="MutL/Mlh/Pms-like"/>
</dbReference>
<dbReference type="InterPro" id="IPR042120">
    <property type="entry name" value="MutL_C_dimsub"/>
</dbReference>
<dbReference type="OrthoDB" id="10263226at2759"/>
<feature type="compositionally biased region" description="Low complexity" evidence="4">
    <location>
        <begin position="504"/>
        <end position="515"/>
    </location>
</feature>
<dbReference type="InterPro" id="IPR013507">
    <property type="entry name" value="DNA_mismatch_S5_2-like"/>
</dbReference>
<feature type="region of interest" description="Disordered" evidence="4">
    <location>
        <begin position="379"/>
        <end position="561"/>
    </location>
</feature>
<evidence type="ECO:0000256" key="3">
    <source>
        <dbReference type="ARBA" id="ARBA00070941"/>
    </source>
</evidence>
<evidence type="ECO:0000313" key="6">
    <source>
        <dbReference type="EMBL" id="THH15413.1"/>
    </source>
</evidence>
<evidence type="ECO:0000256" key="1">
    <source>
        <dbReference type="ARBA" id="ARBA00006082"/>
    </source>
</evidence>
<sequence length="1576" mass="174593">MSEDATKPETSIRAIDSYSVHRITSGQVVIDLQTAVKELVENSLDARASSIEVRFKDYGLKSIEVIDNGSGIAPEDYGSVALKHHTSKLATFEDLTSVISFGFRGEALSSLCAMSDSVVVTTATSSEAPMGTVLEFDRNGQLTSREGKVARQRGTTVIVNGLFNPLPVRRKECERNVKREFGKALNLLNAYALVPCTKENQGVRLTVSNHPDSGRKTVQLRTDGSTSLRSAVSSLWGPKFLENIVDLDIEFDVETEKSVLRRRGLDNSSPSRNTVRVRGLISKFSLGCGRTGTDRQFFFINGRPCNPIKAQKAFNEVYRTFNINQAPFIVADFILPTDSCDINVSPDKRTILLHSENNLVEALKVSLDNTFSSSRSTFSLQATQGSQKAAARSRGGHRRLDVSVDMDDPTAEQRGTTTTLDLDSETGEMEKSPPLDSPGGACTDDTHLSHLESSANNSLSGPAGDALHDKDWSSPPKLNETSSAGSGDNSVSADRSRVNPGVVSSTSTSLKSDTLPSHDEPHQPLLGTYGTPTGSSSVPVPHHETEHHHHFPRILNADDGNADVERSTAGKGREVQMVLDTNGASWNLNRGVSMEGPPKKKGRWDKAEDIGSRSRGGGGALSLTTGLSARGSLRERLKGFARVGSQVAADDIGDEDEEKEKESDKEMEGDMNDVSVSKDKERETLPNMPEGEELGVIDDSSGLVQMDVDELEGTSVAVTSGNITSPIVVDELQDNDLSHDETSGPSDLVENSSSVVAETVFENSSNQEDHRQTEIERASSLEDEVSFSFDISRVTDAWRGLHDRLSRAQTSRAKLSSASLPTAEQVLQSKAGLNNTDDVGAGDALSRVLHKEDFRTMDVVGQFNRGFIVARRRQRVVDDDTSLTDDLFIIDQHAADEKYNFETLQQTTRIESQRLFRPRELELTAADELLAIENIDILKQNGFEIDIGDDMESRDAQRVKLVAQPVSKSTVFDMKDLEELLDLMRDLPSGTMKKHYGGACFEHQADDDARDRFFVHLFFPFSSSHWWTRLAMFQLWRKFNHHTPTFFAHNQTAIPCWASLESFRADPSFPSPLDTLLLVLLRYYAYLRQVLTSGYMYMLHACVLVGLWCRCCRRDAYKVIIEFFSSDVPRLGSGLHTPDIEAGAHLLECRRRDQAFASSKLVALPLELTEKIIKDVDSVSDLLTIRLVNRHVCHVVTQHVFRKLWITNTMKSVRAFEGLAQSKLILTFVEEVVFQESTADGEGNLLPGQVEDNAFDEIQEAAIDGAISNAFLRLWDMPALRTLTLVFGGLDDERRSDRVIYCDIHPASRQSRILRAVANPSHPRLPLTALKIHNLFPCHDEVRDAVPFNAMFPSLTHLRITVSLDRALVFPDDVNLFWMDTIRTRFLKAPTATLTTLLLHSDVAFGVFETFTFEDLKFPRLSSLSLGNATFDHLGGLERFIVEHRATLTRLELKTCTIVYINNGVISERRWSHVWNCFAEQLLLLTDLAVEERVDESPRPGYFLRYCVYQRVSGLKAFVAIVAVEEEDTAALEAMQLLVASRKSGRSIGICVSPFITLESGAHAHISSLISDSDLA</sequence>
<feature type="region of interest" description="Disordered" evidence="4">
    <location>
        <begin position="586"/>
        <end position="623"/>
    </location>
</feature>
<dbReference type="Gene3D" id="3.30.230.10">
    <property type="match status" value="1"/>
</dbReference>
<organism evidence="6 7">
    <name type="scientific">Bondarzewia mesenterica</name>
    <dbReference type="NCBI Taxonomy" id="1095465"/>
    <lineage>
        <taxon>Eukaryota</taxon>
        <taxon>Fungi</taxon>
        <taxon>Dikarya</taxon>
        <taxon>Basidiomycota</taxon>
        <taxon>Agaricomycotina</taxon>
        <taxon>Agaricomycetes</taxon>
        <taxon>Russulales</taxon>
        <taxon>Bondarzewiaceae</taxon>
        <taxon>Bondarzewia</taxon>
    </lineage>
</organism>
<evidence type="ECO:0000313" key="7">
    <source>
        <dbReference type="Proteomes" id="UP000310158"/>
    </source>
</evidence>
<comment type="caution">
    <text evidence="6">The sequence shown here is derived from an EMBL/GenBank/DDBJ whole genome shotgun (WGS) entry which is preliminary data.</text>
</comment>
<dbReference type="Pfam" id="PF01119">
    <property type="entry name" value="DNA_mis_repair"/>
    <property type="match status" value="1"/>
</dbReference>
<dbReference type="SUPFAM" id="SSF54211">
    <property type="entry name" value="Ribosomal protein S5 domain 2-like"/>
    <property type="match status" value="1"/>
</dbReference>
<proteinExistence type="inferred from homology"/>
<dbReference type="FunFam" id="3.30.1370.100:FF:000001">
    <property type="entry name" value="Mismatch repair endonuclease pms1, putative"/>
    <property type="match status" value="1"/>
</dbReference>
<dbReference type="InterPro" id="IPR014721">
    <property type="entry name" value="Ribsml_uS5_D2-typ_fold_subgr"/>
</dbReference>
<dbReference type="NCBIfam" id="TIGR00585">
    <property type="entry name" value="mutl"/>
    <property type="match status" value="1"/>
</dbReference>
<dbReference type="GO" id="GO:0140664">
    <property type="term" value="F:ATP-dependent DNA damage sensor activity"/>
    <property type="evidence" value="ECO:0007669"/>
    <property type="project" value="InterPro"/>
</dbReference>
<dbReference type="InterPro" id="IPR036890">
    <property type="entry name" value="HATPase_C_sf"/>
</dbReference>
<dbReference type="InterPro" id="IPR037198">
    <property type="entry name" value="MutL_C_sf"/>
</dbReference>
<comment type="similarity">
    <text evidence="1">Belongs to the DNA mismatch repair MutL/HexB family.</text>
</comment>
<gene>
    <name evidence="6" type="ORF">EW146_g5056</name>
</gene>
<dbReference type="PANTHER" id="PTHR10073:SF52">
    <property type="entry name" value="MISMATCH REPAIR ENDONUCLEASE PMS2"/>
    <property type="match status" value="1"/>
</dbReference>
<dbReference type="InterPro" id="IPR020568">
    <property type="entry name" value="Ribosomal_Su5_D2-typ_SF"/>
</dbReference>
<dbReference type="SMART" id="SM00853">
    <property type="entry name" value="MutL_C"/>
    <property type="match status" value="1"/>
</dbReference>
<dbReference type="CDD" id="cd03484">
    <property type="entry name" value="MutL_Trans_hPMS_2_like"/>
    <property type="match status" value="1"/>
</dbReference>
<dbReference type="Pfam" id="PF08676">
    <property type="entry name" value="MutL_C"/>
    <property type="match status" value="1"/>
</dbReference>
<dbReference type="GO" id="GO:0000710">
    <property type="term" value="P:meiotic mismatch repair"/>
    <property type="evidence" value="ECO:0007669"/>
    <property type="project" value="UniProtKB-ARBA"/>
</dbReference>
<evidence type="ECO:0000259" key="5">
    <source>
        <dbReference type="PROSITE" id="PS50181"/>
    </source>
</evidence>
<dbReference type="FunFam" id="3.30.565.10:FF:000014">
    <property type="entry name" value="Mismatch repair endonuclease pms1, putative"/>
    <property type="match status" value="1"/>
</dbReference>
<evidence type="ECO:0000256" key="2">
    <source>
        <dbReference type="ARBA" id="ARBA00022763"/>
    </source>
</evidence>
<keyword evidence="7" id="KW-1185">Reference proteome</keyword>
<feature type="compositionally biased region" description="Polar residues" evidence="4">
    <location>
        <begin position="479"/>
        <end position="493"/>
    </location>
</feature>
<dbReference type="PANTHER" id="PTHR10073">
    <property type="entry name" value="DNA MISMATCH REPAIR PROTEIN MLH, PMS, MUTL"/>
    <property type="match status" value="1"/>
</dbReference>
<dbReference type="SMART" id="SM01340">
    <property type="entry name" value="DNA_mis_repair"/>
    <property type="match status" value="1"/>
</dbReference>
<dbReference type="GO" id="GO:0030983">
    <property type="term" value="F:mismatched DNA binding"/>
    <property type="evidence" value="ECO:0007669"/>
    <property type="project" value="InterPro"/>
</dbReference>
<dbReference type="EMBL" id="SGPL01000211">
    <property type="protein sequence ID" value="THH15413.1"/>
    <property type="molecule type" value="Genomic_DNA"/>
</dbReference>
<feature type="domain" description="F-box" evidence="5">
    <location>
        <begin position="1158"/>
        <end position="1204"/>
    </location>
</feature>
<dbReference type="InterPro" id="IPR002099">
    <property type="entry name" value="MutL/Mlh/PMS"/>
</dbReference>
<keyword evidence="2" id="KW-0227">DNA damage</keyword>
<dbReference type="CDD" id="cd16926">
    <property type="entry name" value="HATPase_MutL-MLH-PMS-like"/>
    <property type="match status" value="1"/>
</dbReference>
<protein>
    <recommendedName>
        <fullName evidence="3">DNA mismatch repair protein PMS1</fullName>
    </recommendedName>
</protein>
<feature type="compositionally biased region" description="Polar residues" evidence="4">
    <location>
        <begin position="451"/>
        <end position="460"/>
    </location>
</feature>